<sequence>MKNVIVAFALMCTSLGYSQTSKISQLFDQYQNSEGVTSIKIAKPMFQLLSQLDIEDSDLSKIKPLINKISSLKILIVERDSANTVRFDKLQSELSLALKGLNYEELMNISDSGENIRIMAENTESNMLNNLLLTINGGDETMFMILEGIISMEDVSKLISNEEK</sequence>
<keyword evidence="2" id="KW-1185">Reference proteome</keyword>
<evidence type="ECO:0000313" key="1">
    <source>
        <dbReference type="EMBL" id="MBC9812203.1"/>
    </source>
</evidence>
<dbReference type="EMBL" id="JACVEL010000003">
    <property type="protein sequence ID" value="MBC9812203.1"/>
    <property type="molecule type" value="Genomic_DNA"/>
</dbReference>
<accession>A0A8J6TZJ3</accession>
<reference evidence="1" key="1">
    <citation type="submission" date="2020-09" db="EMBL/GenBank/DDBJ databases">
        <title>Taishania pollutisoli gen. nov., sp. nov., Isolated from Tetrabromobisphenol A-Contaminated Soil.</title>
        <authorList>
            <person name="Chen Q."/>
        </authorList>
    </citation>
    <scope>NUCLEOTIDE SEQUENCE</scope>
    <source>
        <strain evidence="1">CZZ-1</strain>
    </source>
</reference>
<comment type="caution">
    <text evidence="1">The sequence shown here is derived from an EMBL/GenBank/DDBJ whole genome shotgun (WGS) entry which is preliminary data.</text>
</comment>
<name>A0A8J6TZJ3_9FLAO</name>
<dbReference type="AlphaFoldDB" id="A0A8J6TZJ3"/>
<dbReference type="Proteomes" id="UP000652681">
    <property type="component" value="Unassembled WGS sequence"/>
</dbReference>
<dbReference type="RefSeq" id="WP_216713873.1">
    <property type="nucleotide sequence ID" value="NZ_JACVEL010000003.1"/>
</dbReference>
<dbReference type="Pfam" id="PF14060">
    <property type="entry name" value="DUF4252"/>
    <property type="match status" value="1"/>
</dbReference>
<proteinExistence type="predicted"/>
<dbReference type="InterPro" id="IPR025348">
    <property type="entry name" value="DUF4252"/>
</dbReference>
<gene>
    <name evidence="1" type="ORF">H9Y05_06890</name>
</gene>
<protein>
    <submittedName>
        <fullName evidence="1">DUF4252 domain-containing protein</fullName>
    </submittedName>
</protein>
<evidence type="ECO:0000313" key="2">
    <source>
        <dbReference type="Proteomes" id="UP000652681"/>
    </source>
</evidence>
<organism evidence="1 2">
    <name type="scientific">Taishania pollutisoli</name>
    <dbReference type="NCBI Taxonomy" id="2766479"/>
    <lineage>
        <taxon>Bacteria</taxon>
        <taxon>Pseudomonadati</taxon>
        <taxon>Bacteroidota</taxon>
        <taxon>Flavobacteriia</taxon>
        <taxon>Flavobacteriales</taxon>
        <taxon>Crocinitomicaceae</taxon>
        <taxon>Taishania</taxon>
    </lineage>
</organism>